<organism evidence="1 2">
    <name type="scientific">Glossina palpalis gambiensis</name>
    <dbReference type="NCBI Taxonomy" id="67801"/>
    <lineage>
        <taxon>Eukaryota</taxon>
        <taxon>Metazoa</taxon>
        <taxon>Ecdysozoa</taxon>
        <taxon>Arthropoda</taxon>
        <taxon>Hexapoda</taxon>
        <taxon>Insecta</taxon>
        <taxon>Pterygota</taxon>
        <taxon>Neoptera</taxon>
        <taxon>Endopterygota</taxon>
        <taxon>Diptera</taxon>
        <taxon>Brachycera</taxon>
        <taxon>Muscomorpha</taxon>
        <taxon>Hippoboscoidea</taxon>
        <taxon>Glossinidae</taxon>
        <taxon>Glossina</taxon>
    </lineage>
</organism>
<reference evidence="1" key="2">
    <citation type="submission" date="2020-05" db="UniProtKB">
        <authorList>
            <consortium name="EnsemblMetazoa"/>
        </authorList>
    </citation>
    <scope>IDENTIFICATION</scope>
    <source>
        <strain evidence="1">IAEA</strain>
    </source>
</reference>
<name>A0A1B0B739_9MUSC</name>
<dbReference type="EMBL" id="JXJN01009360">
    <property type="status" value="NOT_ANNOTATED_CDS"/>
    <property type="molecule type" value="Genomic_DNA"/>
</dbReference>
<dbReference type="EnsemblMetazoa" id="GPPI020980-RA">
    <property type="protein sequence ID" value="GPPI020980-PA"/>
    <property type="gene ID" value="GPPI020980"/>
</dbReference>
<protein>
    <submittedName>
        <fullName evidence="1">Uncharacterized protein</fullName>
    </submittedName>
</protein>
<sequence length="52" mass="5832">MGMKEQAIKSLPPLTALTTLLLNTEDLLDFTTSYFDQFLGISYYVLLADCVI</sequence>
<evidence type="ECO:0000313" key="2">
    <source>
        <dbReference type="Proteomes" id="UP000092460"/>
    </source>
</evidence>
<dbReference type="AlphaFoldDB" id="A0A1B0B739"/>
<keyword evidence="2" id="KW-1185">Reference proteome</keyword>
<reference evidence="2" key="1">
    <citation type="submission" date="2015-01" db="EMBL/GenBank/DDBJ databases">
        <authorList>
            <person name="Aksoy S."/>
            <person name="Warren W."/>
            <person name="Wilson R.K."/>
        </authorList>
    </citation>
    <scope>NUCLEOTIDE SEQUENCE [LARGE SCALE GENOMIC DNA]</scope>
    <source>
        <strain evidence="2">IAEA</strain>
    </source>
</reference>
<dbReference type="Proteomes" id="UP000092460">
    <property type="component" value="Unassembled WGS sequence"/>
</dbReference>
<dbReference type="VEuPathDB" id="VectorBase:GPPI020980"/>
<accession>A0A1B0B739</accession>
<evidence type="ECO:0000313" key="1">
    <source>
        <dbReference type="EnsemblMetazoa" id="GPPI020980-PA"/>
    </source>
</evidence>
<proteinExistence type="predicted"/>